<name>A0A4C1SD38_EUMVA</name>
<organism evidence="1 2">
    <name type="scientific">Eumeta variegata</name>
    <name type="common">Bagworm moth</name>
    <name type="synonym">Eumeta japonica</name>
    <dbReference type="NCBI Taxonomy" id="151549"/>
    <lineage>
        <taxon>Eukaryota</taxon>
        <taxon>Metazoa</taxon>
        <taxon>Ecdysozoa</taxon>
        <taxon>Arthropoda</taxon>
        <taxon>Hexapoda</taxon>
        <taxon>Insecta</taxon>
        <taxon>Pterygota</taxon>
        <taxon>Neoptera</taxon>
        <taxon>Endopterygota</taxon>
        <taxon>Lepidoptera</taxon>
        <taxon>Glossata</taxon>
        <taxon>Ditrysia</taxon>
        <taxon>Tineoidea</taxon>
        <taxon>Psychidae</taxon>
        <taxon>Oiketicinae</taxon>
        <taxon>Eumeta</taxon>
    </lineage>
</organism>
<protein>
    <submittedName>
        <fullName evidence="1">Uncharacterized protein</fullName>
    </submittedName>
</protein>
<reference evidence="1 2" key="1">
    <citation type="journal article" date="2019" name="Commun. Biol.">
        <title>The bagworm genome reveals a unique fibroin gene that provides high tensile strength.</title>
        <authorList>
            <person name="Kono N."/>
            <person name="Nakamura H."/>
            <person name="Ohtoshi R."/>
            <person name="Tomita M."/>
            <person name="Numata K."/>
            <person name="Arakawa K."/>
        </authorList>
    </citation>
    <scope>NUCLEOTIDE SEQUENCE [LARGE SCALE GENOMIC DNA]</scope>
</reference>
<gene>
    <name evidence="1" type="ORF">EVAR_559_1</name>
</gene>
<dbReference type="AlphaFoldDB" id="A0A4C1SD38"/>
<evidence type="ECO:0000313" key="1">
    <source>
        <dbReference type="EMBL" id="GBO99306.1"/>
    </source>
</evidence>
<keyword evidence="2" id="KW-1185">Reference proteome</keyword>
<comment type="caution">
    <text evidence="1">The sequence shown here is derived from an EMBL/GenBank/DDBJ whole genome shotgun (WGS) entry which is preliminary data.</text>
</comment>
<sequence length="134" mass="15045">MNQRDSRASGRGRRTQIFTVYADTAAAIVFILRNRYLRSYGAAVPGGLRARIVHGGRASRCRACLGSYYYYYTISSRKSSIARRSPTLSRSSTLNVYMNSIESGQEPGYVIALAPCNPLSRSKLLSTMYRHSRY</sequence>
<dbReference type="EMBL" id="BGZK01000002">
    <property type="protein sequence ID" value="GBO99306.1"/>
    <property type="molecule type" value="Genomic_DNA"/>
</dbReference>
<accession>A0A4C1SD38</accession>
<proteinExistence type="predicted"/>
<dbReference type="Proteomes" id="UP000299102">
    <property type="component" value="Unassembled WGS sequence"/>
</dbReference>
<evidence type="ECO:0000313" key="2">
    <source>
        <dbReference type="Proteomes" id="UP000299102"/>
    </source>
</evidence>